<reference evidence="1 2" key="1">
    <citation type="journal article" date="2019" name="Mol. Biol. Evol.">
        <title>Blast fungal genomes show frequent chromosomal changes, gene gains and losses, and effector gene turnover.</title>
        <authorList>
            <person name="Gomez Luciano L.B."/>
            <person name="Jason Tsai I."/>
            <person name="Chuma I."/>
            <person name="Tosa Y."/>
            <person name="Chen Y.H."/>
            <person name="Li J.Y."/>
            <person name="Li M.Y."/>
            <person name="Jade Lu M.Y."/>
            <person name="Nakayashiki H."/>
            <person name="Li W.H."/>
        </authorList>
    </citation>
    <scope>NUCLEOTIDE SEQUENCE [LARGE SCALE GENOMIC DNA]</scope>
    <source>
        <strain evidence="1">MZ5-1-6</strain>
    </source>
</reference>
<protein>
    <submittedName>
        <fullName evidence="1">Uncharacterized protein</fullName>
    </submittedName>
</protein>
<evidence type="ECO:0000313" key="1">
    <source>
        <dbReference type="EMBL" id="QBZ54864.1"/>
    </source>
</evidence>
<gene>
    <name evidence="1" type="ORF">PoMZ_10574</name>
</gene>
<dbReference type="EMBL" id="CP034204">
    <property type="protein sequence ID" value="QBZ54864.1"/>
    <property type="molecule type" value="Genomic_DNA"/>
</dbReference>
<organism evidence="1 2">
    <name type="scientific">Pyricularia oryzae</name>
    <name type="common">Rice blast fungus</name>
    <name type="synonym">Magnaporthe oryzae</name>
    <dbReference type="NCBI Taxonomy" id="318829"/>
    <lineage>
        <taxon>Eukaryota</taxon>
        <taxon>Fungi</taxon>
        <taxon>Dikarya</taxon>
        <taxon>Ascomycota</taxon>
        <taxon>Pezizomycotina</taxon>
        <taxon>Sordariomycetes</taxon>
        <taxon>Sordariomycetidae</taxon>
        <taxon>Magnaporthales</taxon>
        <taxon>Pyriculariaceae</taxon>
        <taxon>Pyricularia</taxon>
    </lineage>
</organism>
<evidence type="ECO:0000313" key="2">
    <source>
        <dbReference type="Proteomes" id="UP000294847"/>
    </source>
</evidence>
<dbReference type="AlphaFoldDB" id="A0A4P7N4I4"/>
<name>A0A4P7N4I4_PYROR</name>
<accession>A0A4P7N4I4</accession>
<dbReference type="Proteomes" id="UP000294847">
    <property type="component" value="Chromosome 1"/>
</dbReference>
<proteinExistence type="predicted"/>
<sequence>MRIGGGSAKKRYGLGQSIASTVTSRYQWPAGRLKRRPEPPLILVMFPDEYSIVDQLKIDHSVCILGLYLRNGMSYKVRYGKLTALC</sequence>